<accession>A0ACC1YL68</accession>
<sequence>MDLTAGREINRITSQSSADAENIAASLKQELANLHPLSDECCIYRVPQRWRQSNEKAYTPQVVSIGPLHHGREELKPMEAYKRRYLQDFLLRTEVSLEALVKFIKEKESRIRNCYAEIIELSSDDFVKLIFVDAVFVIEVLFRYFIGICSKNDRVYNKPWLIIDINHDLWLLENQLPFFVLEDLFWLADVAPYSGGDERLSILKLTHRFCKFFWGSLGIQDNLVKGNYSSVEHLLDFLRISILPTDSPCERRIESLTTPSVMNLYQAGVKLQPGLSRNLFDIKFNDGILEIPKIIINSPMESLLRNLLAFEQCHCADNHINNYVVLINYLVNTPKDVELLVQNGIIENRIRNCEGVSNLFHNLVEWTTLDRNDFYFSSLVEDLNKYSRTSWHKWKATLKQDYFNTPWASISVIAAIILLLLTFIQAICSIIAL</sequence>
<dbReference type="EMBL" id="CM051395">
    <property type="protein sequence ID" value="KAJ4724211.1"/>
    <property type="molecule type" value="Genomic_DNA"/>
</dbReference>
<evidence type="ECO:0000313" key="1">
    <source>
        <dbReference type="EMBL" id="KAJ4724211.1"/>
    </source>
</evidence>
<protein>
    <submittedName>
        <fullName evidence="1">Uncharacterized protein</fullName>
    </submittedName>
</protein>
<gene>
    <name evidence="1" type="ORF">OWV82_003221</name>
</gene>
<comment type="caution">
    <text evidence="1">The sequence shown here is derived from an EMBL/GenBank/DDBJ whole genome shotgun (WGS) entry which is preliminary data.</text>
</comment>
<keyword evidence="2" id="KW-1185">Reference proteome</keyword>
<dbReference type="Proteomes" id="UP001164539">
    <property type="component" value="Chromosome 2"/>
</dbReference>
<reference evidence="1 2" key="1">
    <citation type="journal article" date="2023" name="Science">
        <title>Complex scaffold remodeling in plant triterpene biosynthesis.</title>
        <authorList>
            <person name="De La Pena R."/>
            <person name="Hodgson H."/>
            <person name="Liu J.C."/>
            <person name="Stephenson M.J."/>
            <person name="Martin A.C."/>
            <person name="Owen C."/>
            <person name="Harkess A."/>
            <person name="Leebens-Mack J."/>
            <person name="Jimenez L.E."/>
            <person name="Osbourn A."/>
            <person name="Sattely E.S."/>
        </authorList>
    </citation>
    <scope>NUCLEOTIDE SEQUENCE [LARGE SCALE GENOMIC DNA]</scope>
    <source>
        <strain evidence="2">cv. JPN11</strain>
        <tissue evidence="1">Leaf</tissue>
    </source>
</reference>
<name>A0ACC1YL68_MELAZ</name>
<organism evidence="1 2">
    <name type="scientific">Melia azedarach</name>
    <name type="common">Chinaberry tree</name>
    <dbReference type="NCBI Taxonomy" id="155640"/>
    <lineage>
        <taxon>Eukaryota</taxon>
        <taxon>Viridiplantae</taxon>
        <taxon>Streptophyta</taxon>
        <taxon>Embryophyta</taxon>
        <taxon>Tracheophyta</taxon>
        <taxon>Spermatophyta</taxon>
        <taxon>Magnoliopsida</taxon>
        <taxon>eudicotyledons</taxon>
        <taxon>Gunneridae</taxon>
        <taxon>Pentapetalae</taxon>
        <taxon>rosids</taxon>
        <taxon>malvids</taxon>
        <taxon>Sapindales</taxon>
        <taxon>Meliaceae</taxon>
        <taxon>Melia</taxon>
    </lineage>
</organism>
<proteinExistence type="predicted"/>
<evidence type="ECO:0000313" key="2">
    <source>
        <dbReference type="Proteomes" id="UP001164539"/>
    </source>
</evidence>